<dbReference type="RefSeq" id="WP_377177465.1">
    <property type="nucleotide sequence ID" value="NZ_JBHUJB010000016.1"/>
</dbReference>
<gene>
    <name evidence="6" type="ORF">ACFSW8_03725</name>
</gene>
<dbReference type="PANTHER" id="PTHR33546">
    <property type="entry name" value="LARGE, MULTIFUNCTIONAL SECRETED PROTEIN-RELATED"/>
    <property type="match status" value="1"/>
</dbReference>
<dbReference type="InterPro" id="IPR036909">
    <property type="entry name" value="Cyt_c-like_dom_sf"/>
</dbReference>
<keyword evidence="7" id="KW-1185">Reference proteome</keyword>
<dbReference type="PROSITE" id="PS51007">
    <property type="entry name" value="CYTC"/>
    <property type="match status" value="1"/>
</dbReference>
<sequence>MPFATVIIDGTSTDNFHTYTIGFEKYMRDGDAYLCGNFTTAILLGGKRDKMVPQNSKIFRGSHFIFGPLTGSEDPEDVEIEFLAGGFRTPNGVEVGPDNATYVTDNQGIFNPSNELIRITPGSFYGHYLYNTNGGKRSAFQPEGVVAEKGDVRMMTPATVHLPQNDAARSPAQPHVIRDRKGVLAPYNGQILLCEFTMGRVLRVALEEVEGVWQGVAFKHSGGIADESGGNGFTGAPNRIEVGPDGHYYIGQIGAGGLWQFNNRYTGLQRFRVKRAEEVSPTFNEILTVKVAEGGFEVEFLKPLPKDSLKVGEIEVSQWTYQPSSGYGGAPVGKEGLKPERIEFDSTGKKMRLYVDGLKDASPEFIIESGGKSSENSGWVVHVKMKPKKGEKSLLYTEEFWYTMLKKRGGAGHGKAVAMTESEKAAMKFQTQCAACHRELDNGWGAPNLSGILGREQVVIRDGKEVRVKVDRDYLINAIMYPHREKPKAFKEGAMPPLGLSKEEVESMVEYILTL</sequence>
<keyword evidence="2 4" id="KW-0479">Metal-binding</keyword>
<dbReference type="Gene3D" id="2.120.10.30">
    <property type="entry name" value="TolB, C-terminal domain"/>
    <property type="match status" value="1"/>
</dbReference>
<accession>A0ABW4Z7V9</accession>
<dbReference type="Pfam" id="PF00034">
    <property type="entry name" value="Cytochrom_C"/>
    <property type="match status" value="1"/>
</dbReference>
<organism evidence="6 7">
    <name type="scientific">Rubritalea tangerina</name>
    <dbReference type="NCBI Taxonomy" id="430798"/>
    <lineage>
        <taxon>Bacteria</taxon>
        <taxon>Pseudomonadati</taxon>
        <taxon>Verrucomicrobiota</taxon>
        <taxon>Verrucomicrobiia</taxon>
        <taxon>Verrucomicrobiales</taxon>
        <taxon>Rubritaleaceae</taxon>
        <taxon>Rubritalea</taxon>
    </lineage>
</organism>
<keyword evidence="1 4" id="KW-0349">Heme</keyword>
<evidence type="ECO:0000256" key="2">
    <source>
        <dbReference type="ARBA" id="ARBA00022723"/>
    </source>
</evidence>
<dbReference type="SUPFAM" id="SSF63829">
    <property type="entry name" value="Calcium-dependent phosphotriesterase"/>
    <property type="match status" value="1"/>
</dbReference>
<reference evidence="7" key="1">
    <citation type="journal article" date="2019" name="Int. J. Syst. Evol. Microbiol.">
        <title>The Global Catalogue of Microorganisms (GCM) 10K type strain sequencing project: providing services to taxonomists for standard genome sequencing and annotation.</title>
        <authorList>
            <consortium name="The Broad Institute Genomics Platform"/>
            <consortium name="The Broad Institute Genome Sequencing Center for Infectious Disease"/>
            <person name="Wu L."/>
            <person name="Ma J."/>
        </authorList>
    </citation>
    <scope>NUCLEOTIDE SEQUENCE [LARGE SCALE GENOMIC DNA]</scope>
    <source>
        <strain evidence="7">CCUG 57942</strain>
    </source>
</reference>
<evidence type="ECO:0000256" key="3">
    <source>
        <dbReference type="ARBA" id="ARBA00023004"/>
    </source>
</evidence>
<evidence type="ECO:0000313" key="6">
    <source>
        <dbReference type="EMBL" id="MFD2158003.1"/>
    </source>
</evidence>
<feature type="domain" description="Cytochrome c" evidence="5">
    <location>
        <begin position="420"/>
        <end position="515"/>
    </location>
</feature>
<keyword evidence="3 4" id="KW-0408">Iron</keyword>
<name>A0ABW4Z7V9_9BACT</name>
<dbReference type="Proteomes" id="UP001597389">
    <property type="component" value="Unassembled WGS sequence"/>
</dbReference>
<dbReference type="EMBL" id="JBHUJB010000016">
    <property type="protein sequence ID" value="MFD2158003.1"/>
    <property type="molecule type" value="Genomic_DNA"/>
</dbReference>
<protein>
    <submittedName>
        <fullName evidence="6">C-type cytochrome</fullName>
    </submittedName>
</protein>
<evidence type="ECO:0000256" key="4">
    <source>
        <dbReference type="PROSITE-ProRule" id="PRU00433"/>
    </source>
</evidence>
<evidence type="ECO:0000313" key="7">
    <source>
        <dbReference type="Proteomes" id="UP001597389"/>
    </source>
</evidence>
<dbReference type="PANTHER" id="PTHR33546:SF1">
    <property type="entry name" value="LARGE, MULTIFUNCTIONAL SECRETED PROTEIN"/>
    <property type="match status" value="1"/>
</dbReference>
<proteinExistence type="predicted"/>
<dbReference type="InterPro" id="IPR011042">
    <property type="entry name" value="6-blade_b-propeller_TolB-like"/>
</dbReference>
<dbReference type="InterPro" id="IPR009056">
    <property type="entry name" value="Cyt_c-like_dom"/>
</dbReference>
<dbReference type="Gene3D" id="1.10.760.10">
    <property type="entry name" value="Cytochrome c-like domain"/>
    <property type="match status" value="1"/>
</dbReference>
<dbReference type="SUPFAM" id="SSF46626">
    <property type="entry name" value="Cytochrome c"/>
    <property type="match status" value="1"/>
</dbReference>
<comment type="caution">
    <text evidence="6">The sequence shown here is derived from an EMBL/GenBank/DDBJ whole genome shotgun (WGS) entry which is preliminary data.</text>
</comment>
<evidence type="ECO:0000259" key="5">
    <source>
        <dbReference type="PROSITE" id="PS51007"/>
    </source>
</evidence>
<evidence type="ECO:0000256" key="1">
    <source>
        <dbReference type="ARBA" id="ARBA00022617"/>
    </source>
</evidence>